<keyword evidence="2" id="KW-1185">Reference proteome</keyword>
<evidence type="ECO:0000313" key="2">
    <source>
        <dbReference type="Proteomes" id="UP000276776"/>
    </source>
</evidence>
<accession>A0A0N5D574</accession>
<gene>
    <name evidence="1" type="ORF">TCLT_LOCUS8137</name>
</gene>
<sequence length="66" mass="7629">MRNKRGLYQCCGLERMQCLSQANNKIILRIGQLYRESAKQCYGPSHVLNDKKSFEDSIYCQLIGLT</sequence>
<dbReference type="AlphaFoldDB" id="A0A0N5D574"/>
<organism evidence="3">
    <name type="scientific">Thelazia callipaeda</name>
    <name type="common">Oriental eyeworm</name>
    <name type="synonym">Parasitic nematode</name>
    <dbReference type="NCBI Taxonomy" id="103827"/>
    <lineage>
        <taxon>Eukaryota</taxon>
        <taxon>Metazoa</taxon>
        <taxon>Ecdysozoa</taxon>
        <taxon>Nematoda</taxon>
        <taxon>Chromadorea</taxon>
        <taxon>Rhabditida</taxon>
        <taxon>Spirurina</taxon>
        <taxon>Spiruromorpha</taxon>
        <taxon>Thelazioidea</taxon>
        <taxon>Thelaziidae</taxon>
        <taxon>Thelazia</taxon>
    </lineage>
</organism>
<evidence type="ECO:0000313" key="1">
    <source>
        <dbReference type="EMBL" id="VDN05663.1"/>
    </source>
</evidence>
<proteinExistence type="predicted"/>
<protein>
    <submittedName>
        <fullName evidence="1 3">Uncharacterized protein</fullName>
    </submittedName>
</protein>
<evidence type="ECO:0000313" key="3">
    <source>
        <dbReference type="WBParaSite" id="TCLT_0000814801-mRNA-1"/>
    </source>
</evidence>
<dbReference type="EMBL" id="UYYF01004589">
    <property type="protein sequence ID" value="VDN05663.1"/>
    <property type="molecule type" value="Genomic_DNA"/>
</dbReference>
<reference evidence="3" key="1">
    <citation type="submission" date="2017-02" db="UniProtKB">
        <authorList>
            <consortium name="WormBaseParasite"/>
        </authorList>
    </citation>
    <scope>IDENTIFICATION</scope>
</reference>
<dbReference type="Proteomes" id="UP000276776">
    <property type="component" value="Unassembled WGS sequence"/>
</dbReference>
<dbReference type="WBParaSite" id="TCLT_0000814801-mRNA-1">
    <property type="protein sequence ID" value="TCLT_0000814801-mRNA-1"/>
    <property type="gene ID" value="TCLT_0000814801"/>
</dbReference>
<reference evidence="1 2" key="2">
    <citation type="submission" date="2018-11" db="EMBL/GenBank/DDBJ databases">
        <authorList>
            <consortium name="Pathogen Informatics"/>
        </authorList>
    </citation>
    <scope>NUCLEOTIDE SEQUENCE [LARGE SCALE GENOMIC DNA]</scope>
</reference>
<name>A0A0N5D574_THECL</name>